<dbReference type="PANTHER" id="PTHR30437:SF4">
    <property type="entry name" value="TRANSCRIPTION ELONGATION FACTOR GREA"/>
    <property type="match status" value="1"/>
</dbReference>
<keyword evidence="3" id="KW-0805">Transcription regulation</keyword>
<dbReference type="AlphaFoldDB" id="A0A538T4R4"/>
<dbReference type="Proteomes" id="UP000317716">
    <property type="component" value="Unassembled WGS sequence"/>
</dbReference>
<dbReference type="GO" id="GO:0006354">
    <property type="term" value="P:DNA-templated transcription elongation"/>
    <property type="evidence" value="ECO:0007669"/>
    <property type="project" value="TreeGrafter"/>
</dbReference>
<protein>
    <recommendedName>
        <fullName evidence="2">Transcription elongation factor GreA</fullName>
    </recommendedName>
    <alternativeName>
        <fullName evidence="6">Transcript cleavage factor GreA</fullName>
    </alternativeName>
</protein>
<dbReference type="InterPro" id="IPR036953">
    <property type="entry name" value="GreA/GreB_C_sf"/>
</dbReference>
<evidence type="ECO:0000256" key="4">
    <source>
        <dbReference type="ARBA" id="ARBA00023125"/>
    </source>
</evidence>
<dbReference type="Pfam" id="PF01272">
    <property type="entry name" value="GreA_GreB"/>
    <property type="match status" value="1"/>
</dbReference>
<name>A0A538T4R4_UNCEI</name>
<reference evidence="9 10" key="1">
    <citation type="journal article" date="2019" name="Nat. Microbiol.">
        <title>Mediterranean grassland soil C-N compound turnover is dependent on rainfall and depth, and is mediated by genomically divergent microorganisms.</title>
        <authorList>
            <person name="Diamond S."/>
            <person name="Andeer P.F."/>
            <person name="Li Z."/>
            <person name="Crits-Christoph A."/>
            <person name="Burstein D."/>
            <person name="Anantharaman K."/>
            <person name="Lane K.R."/>
            <person name="Thomas B.C."/>
            <person name="Pan C."/>
            <person name="Northen T.R."/>
            <person name="Banfield J.F."/>
        </authorList>
    </citation>
    <scope>NUCLEOTIDE SEQUENCE [LARGE SCALE GENOMIC DNA]</scope>
    <source>
        <strain evidence="9">WS_2</strain>
    </source>
</reference>
<evidence type="ECO:0000313" key="9">
    <source>
        <dbReference type="EMBL" id="TMQ58625.1"/>
    </source>
</evidence>
<sequence>MPIREQLPPVLRGEVAADLTPESRAHLEALAHEAQSERALVFVRDECAGRLKQPRATPGIEYLLAAACALNGEIERAHQTLLTLGEKLATGKQWEPLAEVAERALELETSAAAVRLLVSAHEGLGEPAARLAALRRAWSLQPEDLELALKLAVRLGEAGEGEERRALLADLLPRFAADARHAGIEEAALEFVEHADLDGLLRLIEVLPTVAATGAVTECVQLLAIAFPPVAAAGVAGPCHAALRAVVASAAQAGAGAAAPFREALVEALKQGPAKLLPDPATVFAVSGIEDRMRPLPSGLERFDAIAALPPGRAVMHVAFGAGRIAADDGEDVRIDFGARKGHRMPYAAARRTLTPIAEDDLRLLRASDTSALARLRAEDPVGVLARALGALGGSADATRLKLFLVGADLVPAAEWNAFWRGARAAAAKDARIDASRSFEQQFRLALPEGATRPEEEVPLPALEPRKPVKTNLTTLRKFLHQHPGAEVALARRFGRMIERYVLDPEGEREERARAGLYFARWFPQRLAVWSAVLKELWEQGLAIGDLSAEDEQLALLTASHAAGVEADAILSALDSRFTTVREAAERFRAGLDDSGRAELRRTQLQHATRYPGAALRVVEEELVRTPPPADGWLVLWSALSLIEDRPKASVAEKILRALEPGGAVDRMLAGAPPPDEERLKIRVLLRQWRSSDRFLFPALESLGRLGLREEVEFLREERLQRAEKLFDRVGQPAPDAQLSVMTRATWERLTREMARLERELRTTIPAAIQKARELGDLRENAEFHSAKLKQANVSKLVRSLQLRLARARFVDDAEYKDGVVGLGTEVTLESDDELTTWWILGEDEQHHGDHVVSFQAPVGRALLGLSIGDEVELGDGERRRRYRVVSVERRLPPAESAASETPA</sequence>
<dbReference type="GO" id="GO:0070063">
    <property type="term" value="F:RNA polymerase binding"/>
    <property type="evidence" value="ECO:0007669"/>
    <property type="project" value="InterPro"/>
</dbReference>
<keyword evidence="5" id="KW-0804">Transcription</keyword>
<dbReference type="PANTHER" id="PTHR30437">
    <property type="entry name" value="TRANSCRIPTION ELONGATION FACTOR GREA"/>
    <property type="match status" value="1"/>
</dbReference>
<dbReference type="InterPro" id="IPR023459">
    <property type="entry name" value="Tscrpt_elong_fac_GreA/B_fam"/>
</dbReference>
<dbReference type="InterPro" id="IPR001437">
    <property type="entry name" value="Tscrpt_elong_fac_GreA/B_C"/>
</dbReference>
<keyword evidence="4" id="KW-0238">DNA-binding</keyword>
<dbReference type="Gene3D" id="3.10.50.30">
    <property type="entry name" value="Transcription elongation factor, GreA/GreB, C-terminal domain"/>
    <property type="match status" value="1"/>
</dbReference>
<evidence type="ECO:0000259" key="8">
    <source>
        <dbReference type="Pfam" id="PF03449"/>
    </source>
</evidence>
<dbReference type="EMBL" id="VBOS01000073">
    <property type="protein sequence ID" value="TMQ58625.1"/>
    <property type="molecule type" value="Genomic_DNA"/>
</dbReference>
<feature type="domain" description="Transcription elongation factor GreA/GreB N-terminal" evidence="8">
    <location>
        <begin position="741"/>
        <end position="809"/>
    </location>
</feature>
<evidence type="ECO:0000259" key="7">
    <source>
        <dbReference type="Pfam" id="PF01272"/>
    </source>
</evidence>
<gene>
    <name evidence="9" type="ORF">E6K72_02395</name>
</gene>
<dbReference type="Pfam" id="PF03449">
    <property type="entry name" value="GreA_GreB_N"/>
    <property type="match status" value="1"/>
</dbReference>
<dbReference type="SUPFAM" id="SSF46557">
    <property type="entry name" value="GreA transcript cleavage protein, N-terminal domain"/>
    <property type="match status" value="1"/>
</dbReference>
<dbReference type="FunFam" id="1.10.287.180:FF:000001">
    <property type="entry name" value="Transcription elongation factor GreA"/>
    <property type="match status" value="1"/>
</dbReference>
<feature type="domain" description="Transcription elongation factor GreA/GreB C-terminal" evidence="7">
    <location>
        <begin position="818"/>
        <end position="889"/>
    </location>
</feature>
<comment type="caution">
    <text evidence="9">The sequence shown here is derived from an EMBL/GenBank/DDBJ whole genome shotgun (WGS) entry which is preliminary data.</text>
</comment>
<proteinExistence type="inferred from homology"/>
<evidence type="ECO:0000256" key="5">
    <source>
        <dbReference type="ARBA" id="ARBA00023163"/>
    </source>
</evidence>
<dbReference type="InterPro" id="IPR036805">
    <property type="entry name" value="Tscrpt_elong_fac_GreA/B_N_sf"/>
</dbReference>
<evidence type="ECO:0000256" key="6">
    <source>
        <dbReference type="ARBA" id="ARBA00030776"/>
    </source>
</evidence>
<evidence type="ECO:0000256" key="1">
    <source>
        <dbReference type="ARBA" id="ARBA00008213"/>
    </source>
</evidence>
<dbReference type="InterPro" id="IPR022691">
    <property type="entry name" value="Tscrpt_elong_fac_GreA/B_N"/>
</dbReference>
<evidence type="ECO:0000313" key="10">
    <source>
        <dbReference type="Proteomes" id="UP000317716"/>
    </source>
</evidence>
<dbReference type="GO" id="GO:0003677">
    <property type="term" value="F:DNA binding"/>
    <property type="evidence" value="ECO:0007669"/>
    <property type="project" value="UniProtKB-KW"/>
</dbReference>
<dbReference type="Gene3D" id="1.10.287.180">
    <property type="entry name" value="Transcription elongation factor, GreA/GreB, N-terminal domain"/>
    <property type="match status" value="1"/>
</dbReference>
<accession>A0A538T4R4</accession>
<comment type="similarity">
    <text evidence="1">Belongs to the GreA/GreB family.</text>
</comment>
<organism evidence="9 10">
    <name type="scientific">Eiseniibacteriota bacterium</name>
    <dbReference type="NCBI Taxonomy" id="2212470"/>
    <lineage>
        <taxon>Bacteria</taxon>
        <taxon>Candidatus Eiseniibacteriota</taxon>
    </lineage>
</organism>
<dbReference type="GO" id="GO:0032784">
    <property type="term" value="P:regulation of DNA-templated transcription elongation"/>
    <property type="evidence" value="ECO:0007669"/>
    <property type="project" value="InterPro"/>
</dbReference>
<evidence type="ECO:0000256" key="3">
    <source>
        <dbReference type="ARBA" id="ARBA00023015"/>
    </source>
</evidence>
<dbReference type="SUPFAM" id="SSF54534">
    <property type="entry name" value="FKBP-like"/>
    <property type="match status" value="1"/>
</dbReference>
<evidence type="ECO:0000256" key="2">
    <source>
        <dbReference type="ARBA" id="ARBA00013729"/>
    </source>
</evidence>